<dbReference type="AlphaFoldDB" id="A0A4S5E5E8"/>
<feature type="transmembrane region" description="Helical" evidence="5">
    <location>
        <begin position="343"/>
        <end position="371"/>
    </location>
</feature>
<evidence type="ECO:0000256" key="2">
    <source>
        <dbReference type="ARBA" id="ARBA00022692"/>
    </source>
</evidence>
<feature type="transmembrane region" description="Helical" evidence="5">
    <location>
        <begin position="114"/>
        <end position="135"/>
    </location>
</feature>
<dbReference type="GO" id="GO:0022857">
    <property type="term" value="F:transmembrane transporter activity"/>
    <property type="evidence" value="ECO:0007669"/>
    <property type="project" value="InterPro"/>
</dbReference>
<protein>
    <submittedName>
        <fullName evidence="7">MFS transporter</fullName>
    </submittedName>
</protein>
<proteinExistence type="predicted"/>
<feature type="transmembrane region" description="Helical" evidence="5">
    <location>
        <begin position="147"/>
        <end position="166"/>
    </location>
</feature>
<keyword evidence="8" id="KW-1185">Reference proteome</keyword>
<evidence type="ECO:0000256" key="3">
    <source>
        <dbReference type="ARBA" id="ARBA00022989"/>
    </source>
</evidence>
<dbReference type="PANTHER" id="PTHR23534:SF1">
    <property type="entry name" value="MAJOR FACILITATOR SUPERFAMILY PROTEIN"/>
    <property type="match status" value="1"/>
</dbReference>
<dbReference type="PROSITE" id="PS50850">
    <property type="entry name" value="MFS"/>
    <property type="match status" value="1"/>
</dbReference>
<name>A0A4S5E5E8_9MICC</name>
<dbReference type="InterPro" id="IPR020846">
    <property type="entry name" value="MFS_dom"/>
</dbReference>
<feature type="domain" description="Major facilitator superfamily (MFS) profile" evidence="6">
    <location>
        <begin position="21"/>
        <end position="431"/>
    </location>
</feature>
<dbReference type="Proteomes" id="UP000305233">
    <property type="component" value="Unassembled WGS sequence"/>
</dbReference>
<dbReference type="InterPro" id="IPR011701">
    <property type="entry name" value="MFS"/>
</dbReference>
<accession>A0A4S5E5E8</accession>
<dbReference type="Gene3D" id="1.20.1250.20">
    <property type="entry name" value="MFS general substrate transporter like domains"/>
    <property type="match status" value="1"/>
</dbReference>
<dbReference type="GO" id="GO:0005886">
    <property type="term" value="C:plasma membrane"/>
    <property type="evidence" value="ECO:0007669"/>
    <property type="project" value="UniProtKB-SubCell"/>
</dbReference>
<dbReference type="SUPFAM" id="SSF103473">
    <property type="entry name" value="MFS general substrate transporter"/>
    <property type="match status" value="1"/>
</dbReference>
<dbReference type="RefSeq" id="WP_136453855.1">
    <property type="nucleotide sequence ID" value="NZ_SSWH01000005.1"/>
</dbReference>
<comment type="caution">
    <text evidence="7">The sequence shown here is derived from an EMBL/GenBank/DDBJ whole genome shotgun (WGS) entry which is preliminary data.</text>
</comment>
<evidence type="ECO:0000256" key="5">
    <source>
        <dbReference type="SAM" id="Phobius"/>
    </source>
</evidence>
<feature type="transmembrane region" description="Helical" evidence="5">
    <location>
        <begin position="383"/>
        <end position="401"/>
    </location>
</feature>
<dbReference type="PANTHER" id="PTHR23534">
    <property type="entry name" value="MFS PERMEASE"/>
    <property type="match status" value="1"/>
</dbReference>
<evidence type="ECO:0000313" key="8">
    <source>
        <dbReference type="Proteomes" id="UP000305233"/>
    </source>
</evidence>
<evidence type="ECO:0000313" key="7">
    <source>
        <dbReference type="EMBL" id="THJ66755.1"/>
    </source>
</evidence>
<dbReference type="EMBL" id="SSWH01000005">
    <property type="protein sequence ID" value="THJ66755.1"/>
    <property type="molecule type" value="Genomic_DNA"/>
</dbReference>
<evidence type="ECO:0000256" key="1">
    <source>
        <dbReference type="ARBA" id="ARBA00004651"/>
    </source>
</evidence>
<evidence type="ECO:0000256" key="4">
    <source>
        <dbReference type="ARBA" id="ARBA00023136"/>
    </source>
</evidence>
<feature type="transmembrane region" description="Helical" evidence="5">
    <location>
        <begin position="172"/>
        <end position="199"/>
    </location>
</feature>
<organism evidence="7 8">
    <name type="scientific">Arthrobacter echini</name>
    <dbReference type="NCBI Taxonomy" id="1529066"/>
    <lineage>
        <taxon>Bacteria</taxon>
        <taxon>Bacillati</taxon>
        <taxon>Actinomycetota</taxon>
        <taxon>Actinomycetes</taxon>
        <taxon>Micrococcales</taxon>
        <taxon>Micrococcaceae</taxon>
        <taxon>Arthrobacter</taxon>
    </lineage>
</organism>
<comment type="subcellular location">
    <subcellularLocation>
        <location evidence="1">Cell membrane</location>
        <topology evidence="1">Multi-pass membrane protein</topology>
    </subcellularLocation>
</comment>
<feature type="transmembrane region" description="Helical" evidence="5">
    <location>
        <begin position="407"/>
        <end position="424"/>
    </location>
</feature>
<feature type="transmembrane region" description="Helical" evidence="5">
    <location>
        <begin position="251"/>
        <end position="273"/>
    </location>
</feature>
<feature type="transmembrane region" description="Helical" evidence="5">
    <location>
        <begin position="21"/>
        <end position="48"/>
    </location>
</feature>
<feature type="transmembrane region" description="Helical" evidence="5">
    <location>
        <begin position="88"/>
        <end position="108"/>
    </location>
</feature>
<dbReference type="InterPro" id="IPR036259">
    <property type="entry name" value="MFS_trans_sf"/>
</dbReference>
<dbReference type="Pfam" id="PF07690">
    <property type="entry name" value="MFS_1"/>
    <property type="match status" value="1"/>
</dbReference>
<feature type="transmembrane region" description="Helical" evidence="5">
    <location>
        <begin position="318"/>
        <end position="337"/>
    </location>
</feature>
<sequence length="437" mass="43251">MPAHLHGRPRTSEDQQDQRCVIRVLVVAQVLGGIGAGATLSLGALLAAQLSGSSAWSGMAATMATLGAAAAAVPLATLAQHRGRSVSLSAGALVAASGALLAITAASLSLFPLLLAALILLGVGSATGLQARFAATDLATDATRGRSLAVVVWSTTIGAVLGPNLFEPGEAVAGLLGIPALSGGFVFSAAAQVGAALLYRLGLRPDPLLTALRLQAGERAGGGPAGDTASRLPESAAPGRRRGIAVLAGNAAARYAVVSIAVAHAAMVSLMAMTPVHLHDHGAGLSVVGLTISLHVAGMYALSPVFGWIADRAGTTRGILCGQLVMLAALLMAWRGADSEVRVTVSLVLLGLGWSACIVSASALLAGAVAVTERAPAQGSSDLLMNLAGAAGGALAGPALVLLGYAGLGLVAAVPVAVVLVWTLRRLGSARRPTVSA</sequence>
<keyword evidence="3 5" id="KW-1133">Transmembrane helix</keyword>
<feature type="transmembrane region" description="Helical" evidence="5">
    <location>
        <begin position="285"/>
        <end position="306"/>
    </location>
</feature>
<keyword evidence="4 5" id="KW-0472">Membrane</keyword>
<reference evidence="7 8" key="1">
    <citation type="submission" date="2019-04" db="EMBL/GenBank/DDBJ databases">
        <authorList>
            <person name="Liu Q."/>
            <person name="Xin Y.-H."/>
        </authorList>
    </citation>
    <scope>NUCLEOTIDE SEQUENCE [LARGE SCALE GENOMIC DNA]</scope>
    <source>
        <strain evidence="7 8">AM23</strain>
    </source>
</reference>
<feature type="transmembrane region" description="Helical" evidence="5">
    <location>
        <begin position="54"/>
        <end position="76"/>
    </location>
</feature>
<dbReference type="OrthoDB" id="9776171at2"/>
<keyword evidence="2 5" id="KW-0812">Transmembrane</keyword>
<gene>
    <name evidence="7" type="ORF">E8P82_07395</name>
</gene>
<evidence type="ECO:0000259" key="6">
    <source>
        <dbReference type="PROSITE" id="PS50850"/>
    </source>
</evidence>